<dbReference type="Gene3D" id="2.40.160.50">
    <property type="entry name" value="membrane protein fhac: a member of the omp85/tpsb transporter family"/>
    <property type="match status" value="1"/>
</dbReference>
<dbReference type="InterPro" id="IPR000184">
    <property type="entry name" value="Bac_surfAg_D15"/>
</dbReference>
<sequence length="382" mass="43302">MRELGEGYWLRVWLGVGLVIITSYESLAQNVVERLYNRFFNDTTSSANPHISFYPTISYTPETSVEVGVSALYLYHARNDVKQNRLSEIQAFSFVTLRGQYGLNMEHTIFGDRDRWYFLGRERIQRFPLLYYGIGSTTKPHNPATIDAFTIQLRERAMRRIAPNFFGGIELDYQRLSLIEFEQPDGFMHDIPLGAQGTANFGLGAGLVYDSRRNALNARKGLFAELSYLNYGWSRGSDLSFSNVTADVRLFRTTRPGQVLAWQAYGVMTSGSVPFNQMALLGSEIIMRGYYPGRYRDKLYMATQLEYRWLPFPFSKRFGAAVFASVGTVAPAARDIQLGNLLPAGGAGVRYLLFKKKDVFLRADVGFTREGMGFYILTGEAF</sequence>
<accession>A0A6L9LBD8</accession>
<evidence type="ECO:0000313" key="4">
    <source>
        <dbReference type="EMBL" id="NDU97770.1"/>
    </source>
</evidence>
<keyword evidence="2" id="KW-0472">Membrane</keyword>
<organism evidence="4 5">
    <name type="scientific">Spirosoma terrae</name>
    <dbReference type="NCBI Taxonomy" id="1968276"/>
    <lineage>
        <taxon>Bacteria</taxon>
        <taxon>Pseudomonadati</taxon>
        <taxon>Bacteroidota</taxon>
        <taxon>Cytophagia</taxon>
        <taxon>Cytophagales</taxon>
        <taxon>Cytophagaceae</taxon>
        <taxon>Spirosoma</taxon>
    </lineage>
</organism>
<evidence type="ECO:0000256" key="2">
    <source>
        <dbReference type="ARBA" id="ARBA00023136"/>
    </source>
</evidence>
<dbReference type="RefSeq" id="WP_163953554.1">
    <property type="nucleotide sequence ID" value="NZ_JAAFZH010000013.1"/>
</dbReference>
<feature type="domain" description="Bacterial surface antigen (D15)" evidence="3">
    <location>
        <begin position="162"/>
        <end position="329"/>
    </location>
</feature>
<proteinExistence type="predicted"/>
<dbReference type="Proteomes" id="UP000474175">
    <property type="component" value="Unassembled WGS sequence"/>
</dbReference>
<name>A0A6L9LBD8_9BACT</name>
<protein>
    <submittedName>
        <fullName evidence="4">BamA/TamA family outer membrane protein</fullName>
    </submittedName>
</protein>
<dbReference type="GO" id="GO:0019867">
    <property type="term" value="C:outer membrane"/>
    <property type="evidence" value="ECO:0007669"/>
    <property type="project" value="InterPro"/>
</dbReference>
<comment type="subcellular location">
    <subcellularLocation>
        <location evidence="1">Membrane</location>
    </subcellularLocation>
</comment>
<evidence type="ECO:0000313" key="5">
    <source>
        <dbReference type="Proteomes" id="UP000474175"/>
    </source>
</evidence>
<dbReference type="AlphaFoldDB" id="A0A6L9LBD8"/>
<dbReference type="Pfam" id="PF01103">
    <property type="entry name" value="Omp85"/>
    <property type="match status" value="1"/>
</dbReference>
<reference evidence="4 5" key="1">
    <citation type="submission" date="2020-02" db="EMBL/GenBank/DDBJ databases">
        <title>Draft genome sequence of two Spirosoma agri KCTC 52727 and Spirosoma terrae KCTC 52035.</title>
        <authorList>
            <person name="Rojas J."/>
            <person name="Ambika Manirajan B."/>
            <person name="Suarez C."/>
            <person name="Ratering S."/>
            <person name="Schnell S."/>
        </authorList>
    </citation>
    <scope>NUCLEOTIDE SEQUENCE [LARGE SCALE GENOMIC DNA]</scope>
    <source>
        <strain evidence="4 5">KCTC 52035</strain>
    </source>
</reference>
<keyword evidence="5" id="KW-1185">Reference proteome</keyword>
<comment type="caution">
    <text evidence="4">The sequence shown here is derived from an EMBL/GenBank/DDBJ whole genome shotgun (WGS) entry which is preliminary data.</text>
</comment>
<evidence type="ECO:0000259" key="3">
    <source>
        <dbReference type="Pfam" id="PF01103"/>
    </source>
</evidence>
<evidence type="ECO:0000256" key="1">
    <source>
        <dbReference type="ARBA" id="ARBA00004370"/>
    </source>
</evidence>
<dbReference type="EMBL" id="JAAFZH010000013">
    <property type="protein sequence ID" value="NDU97770.1"/>
    <property type="molecule type" value="Genomic_DNA"/>
</dbReference>
<gene>
    <name evidence="4" type="ORF">GK108_22995</name>
</gene>